<dbReference type="AlphaFoldDB" id="A0A501QC85"/>
<comment type="caution">
    <text evidence="3">The sequence shown here is derived from an EMBL/GenBank/DDBJ whole genome shotgun (WGS) entry which is preliminary data.</text>
</comment>
<accession>A0A501QC85</accession>
<gene>
    <name evidence="3" type="ORF">FJA49_05885</name>
</gene>
<feature type="repeat" description="TPR" evidence="1">
    <location>
        <begin position="322"/>
        <end position="355"/>
    </location>
</feature>
<reference evidence="3 4" key="1">
    <citation type="submission" date="2019-06" db="EMBL/GenBank/DDBJ databases">
        <title>Flavobacterium sp. MaA-Y11 from geoumgang.</title>
        <authorList>
            <person name="Jeong S."/>
        </authorList>
    </citation>
    <scope>NUCLEOTIDE SEQUENCE [LARGE SCALE GENOMIC DNA]</scope>
    <source>
        <strain evidence="3 4">MaA-Y11</strain>
    </source>
</reference>
<dbReference type="PANTHER" id="PTHR12558">
    <property type="entry name" value="CELL DIVISION CYCLE 16,23,27"/>
    <property type="match status" value="1"/>
</dbReference>
<dbReference type="Proteomes" id="UP000319175">
    <property type="component" value="Unassembled WGS sequence"/>
</dbReference>
<evidence type="ECO:0000256" key="1">
    <source>
        <dbReference type="PROSITE-ProRule" id="PRU00339"/>
    </source>
</evidence>
<evidence type="ECO:0000313" key="3">
    <source>
        <dbReference type="EMBL" id="TPD70469.1"/>
    </source>
</evidence>
<proteinExistence type="predicted"/>
<dbReference type="SMART" id="SM00028">
    <property type="entry name" value="TPR"/>
    <property type="match status" value="3"/>
</dbReference>
<evidence type="ECO:0000313" key="4">
    <source>
        <dbReference type="Proteomes" id="UP000319175"/>
    </source>
</evidence>
<evidence type="ECO:0000256" key="2">
    <source>
        <dbReference type="SAM" id="SignalP"/>
    </source>
</evidence>
<dbReference type="Gene3D" id="1.25.40.10">
    <property type="entry name" value="Tetratricopeptide repeat domain"/>
    <property type="match status" value="2"/>
</dbReference>
<dbReference type="Pfam" id="PF00515">
    <property type="entry name" value="TPR_1"/>
    <property type="match status" value="1"/>
</dbReference>
<organism evidence="3 4">
    <name type="scientific">Flavobacterium microcysteis</name>
    <dbReference type="NCBI Taxonomy" id="2596891"/>
    <lineage>
        <taxon>Bacteria</taxon>
        <taxon>Pseudomonadati</taxon>
        <taxon>Bacteroidota</taxon>
        <taxon>Flavobacteriia</taxon>
        <taxon>Flavobacteriales</taxon>
        <taxon>Flavobacteriaceae</taxon>
        <taxon>Flavobacterium</taxon>
    </lineage>
</organism>
<keyword evidence="4" id="KW-1185">Reference proteome</keyword>
<name>A0A501QC85_9FLAO</name>
<dbReference type="SUPFAM" id="SSF48452">
    <property type="entry name" value="TPR-like"/>
    <property type="match status" value="2"/>
</dbReference>
<dbReference type="EMBL" id="VFJE01000052">
    <property type="protein sequence ID" value="TPD70469.1"/>
    <property type="molecule type" value="Genomic_DNA"/>
</dbReference>
<reference evidence="3 4" key="2">
    <citation type="submission" date="2019-06" db="EMBL/GenBank/DDBJ databases">
        <authorList>
            <person name="Seo Y."/>
        </authorList>
    </citation>
    <scope>NUCLEOTIDE SEQUENCE [LARGE SCALE GENOMIC DNA]</scope>
    <source>
        <strain evidence="3 4">MaA-Y11</strain>
    </source>
</reference>
<feature type="signal peptide" evidence="2">
    <location>
        <begin position="1"/>
        <end position="22"/>
    </location>
</feature>
<keyword evidence="2" id="KW-0732">Signal</keyword>
<dbReference type="PROSITE" id="PS50293">
    <property type="entry name" value="TPR_REGION"/>
    <property type="match status" value="1"/>
</dbReference>
<dbReference type="InterPro" id="IPR019734">
    <property type="entry name" value="TPR_rpt"/>
</dbReference>
<keyword evidence="1" id="KW-0802">TPR repeat</keyword>
<dbReference type="PROSITE" id="PS50005">
    <property type="entry name" value="TPR"/>
    <property type="match status" value="1"/>
</dbReference>
<dbReference type="InterPro" id="IPR011990">
    <property type="entry name" value="TPR-like_helical_dom_sf"/>
</dbReference>
<protein>
    <submittedName>
        <fullName evidence="3">Tetratricopeptide repeat protein</fullName>
    </submittedName>
</protein>
<dbReference type="PANTHER" id="PTHR12558:SF13">
    <property type="entry name" value="CELL DIVISION CYCLE PROTEIN 27 HOMOLOG"/>
    <property type="match status" value="1"/>
</dbReference>
<feature type="chain" id="PRO_5021272554" evidence="2">
    <location>
        <begin position="23"/>
        <end position="447"/>
    </location>
</feature>
<sequence length="447" mass="50463">MNMKSKHLLLASAFLVSGLTYAQKDELKTLKKVYEKELIKSKDLEDYKEALQKAEPLLASASESDKIYLNYYKSLLPFVEAQEAMARPENKANPQGALIKIFNPNNIAQLAENTDKVLEFEKTSGKQVLTKSINEDLVDMKPLLLNYAVNLGKQKNYKDATTVLYSLYLLDKTDLEKLYYAGNYAVNDKDYDKALTYYNELIKQNFSGERSEYMATSKLSGQEVTFASLADRDKSVKIGTHEKPRTEHVKSKRGEIYKNVALIYNSKGDVAAATKAVAEARAANPDDLSLAMTQADLFMKSGDMNGYKQIISQIIEKSPSDPNLFYNLGVISAQANENAEAEKYYKRAIELDPNYINAYLNLSVVKLNGDTAIVDEMNKLGTSAKDNKRYDELKAKRETIFKSTLPYLEKANKLDSKNEDIYRTLLNVYNYLEMTSEAKALKASFNN</sequence>